<dbReference type="FunFam" id="3.40.50.300:FF:002125">
    <property type="entry name" value="ATP-dependent helicase HrpB"/>
    <property type="match status" value="1"/>
</dbReference>
<dbReference type="Pfam" id="PF24473">
    <property type="entry name" value="CON_HrpB"/>
    <property type="match status" value="1"/>
</dbReference>
<dbReference type="CDD" id="cd18791">
    <property type="entry name" value="SF2_C_RHA"/>
    <property type="match status" value="1"/>
</dbReference>
<dbReference type="InterPro" id="IPR049614">
    <property type="entry name" value="HrpB_DEXH"/>
</dbReference>
<dbReference type="EMBL" id="QRDZ01000011">
    <property type="protein sequence ID" value="RED76661.1"/>
    <property type="molecule type" value="Genomic_DNA"/>
</dbReference>
<organism evidence="8 9">
    <name type="scientific">Cohnella phaseoli</name>
    <dbReference type="NCBI Taxonomy" id="456490"/>
    <lineage>
        <taxon>Bacteria</taxon>
        <taxon>Bacillati</taxon>
        <taxon>Bacillota</taxon>
        <taxon>Bacilli</taxon>
        <taxon>Bacillales</taxon>
        <taxon>Paenibacillaceae</taxon>
        <taxon>Cohnella</taxon>
    </lineage>
</organism>
<dbReference type="Pfam" id="PF00270">
    <property type="entry name" value="DEAD"/>
    <property type="match status" value="1"/>
</dbReference>
<keyword evidence="4" id="KW-0067">ATP-binding</keyword>
<dbReference type="NCBIfam" id="TIGR01970">
    <property type="entry name" value="DEAH_box_HrpB"/>
    <property type="match status" value="1"/>
</dbReference>
<dbReference type="GO" id="GO:0004386">
    <property type="term" value="F:helicase activity"/>
    <property type="evidence" value="ECO:0007669"/>
    <property type="project" value="UniProtKB-KW"/>
</dbReference>
<dbReference type="InterPro" id="IPR007502">
    <property type="entry name" value="Helicase-assoc_dom"/>
</dbReference>
<dbReference type="InterPro" id="IPR011545">
    <property type="entry name" value="DEAD/DEAH_box_helicase_dom"/>
</dbReference>
<evidence type="ECO:0000256" key="5">
    <source>
        <dbReference type="SAM" id="MobiDB-lite"/>
    </source>
</evidence>
<evidence type="ECO:0000313" key="9">
    <source>
        <dbReference type="Proteomes" id="UP000256977"/>
    </source>
</evidence>
<protein>
    <submittedName>
        <fullName evidence="8">ATP-dependent helicase HrpB</fullName>
    </submittedName>
</protein>
<keyword evidence="1" id="KW-0547">Nucleotide-binding</keyword>
<dbReference type="GO" id="GO:0003676">
    <property type="term" value="F:nucleic acid binding"/>
    <property type="evidence" value="ECO:0007669"/>
    <property type="project" value="InterPro"/>
</dbReference>
<name>A0A3D9JRD3_9BACL</name>
<dbReference type="SMART" id="SM00487">
    <property type="entry name" value="DEXDc"/>
    <property type="match status" value="1"/>
</dbReference>
<evidence type="ECO:0000259" key="6">
    <source>
        <dbReference type="PROSITE" id="PS51192"/>
    </source>
</evidence>
<dbReference type="Pfam" id="PF08482">
    <property type="entry name" value="HrpB_C"/>
    <property type="match status" value="1"/>
</dbReference>
<dbReference type="PANTHER" id="PTHR43519:SF1">
    <property type="entry name" value="ATP-DEPENDENT RNA HELICASE HRPB"/>
    <property type="match status" value="1"/>
</dbReference>
<comment type="caution">
    <text evidence="8">The sequence shown here is derived from an EMBL/GenBank/DDBJ whole genome shotgun (WGS) entry which is preliminary data.</text>
</comment>
<dbReference type="InterPro" id="IPR010225">
    <property type="entry name" value="HrpB"/>
</dbReference>
<reference evidence="8 9" key="1">
    <citation type="submission" date="2018-07" db="EMBL/GenBank/DDBJ databases">
        <title>Genomic Encyclopedia of Type Strains, Phase III (KMG-III): the genomes of soil and plant-associated and newly described type strains.</title>
        <authorList>
            <person name="Whitman W."/>
        </authorList>
    </citation>
    <scope>NUCLEOTIDE SEQUENCE [LARGE SCALE GENOMIC DNA]</scope>
    <source>
        <strain evidence="8 9">CECT 7287</strain>
    </source>
</reference>
<feature type="domain" description="Helicase ATP-binding" evidence="6">
    <location>
        <begin position="47"/>
        <end position="211"/>
    </location>
</feature>
<evidence type="ECO:0000313" key="8">
    <source>
        <dbReference type="EMBL" id="RED76661.1"/>
    </source>
</evidence>
<dbReference type="InterPro" id="IPR001650">
    <property type="entry name" value="Helicase_C-like"/>
</dbReference>
<proteinExistence type="predicted"/>
<dbReference type="PIRSF" id="PIRSF005496">
    <property type="entry name" value="ATP_hel_hrpB"/>
    <property type="match status" value="1"/>
</dbReference>
<dbReference type="SMART" id="SM00847">
    <property type="entry name" value="HA2"/>
    <property type="match status" value="1"/>
</dbReference>
<feature type="region of interest" description="Disordered" evidence="5">
    <location>
        <begin position="534"/>
        <end position="558"/>
    </location>
</feature>
<dbReference type="GO" id="GO:0016787">
    <property type="term" value="F:hydrolase activity"/>
    <property type="evidence" value="ECO:0007669"/>
    <property type="project" value="UniProtKB-KW"/>
</dbReference>
<feature type="domain" description="Helicase C-terminal" evidence="7">
    <location>
        <begin position="229"/>
        <end position="405"/>
    </location>
</feature>
<dbReference type="PROSITE" id="PS51192">
    <property type="entry name" value="HELICASE_ATP_BIND_1"/>
    <property type="match status" value="1"/>
</dbReference>
<dbReference type="CDD" id="cd17990">
    <property type="entry name" value="DEXHc_HrpB"/>
    <property type="match status" value="1"/>
</dbReference>
<keyword evidence="9" id="KW-1185">Reference proteome</keyword>
<dbReference type="Gene3D" id="3.40.50.300">
    <property type="entry name" value="P-loop containing nucleotide triphosphate hydrolases"/>
    <property type="match status" value="2"/>
</dbReference>
<dbReference type="SUPFAM" id="SSF52540">
    <property type="entry name" value="P-loop containing nucleoside triphosphate hydrolases"/>
    <property type="match status" value="1"/>
</dbReference>
<dbReference type="PANTHER" id="PTHR43519">
    <property type="entry name" value="ATP-DEPENDENT RNA HELICASE HRPB"/>
    <property type="match status" value="1"/>
</dbReference>
<gene>
    <name evidence="8" type="ORF">DFP98_11145</name>
</gene>
<dbReference type="AlphaFoldDB" id="A0A3D9JRD3"/>
<dbReference type="InterPro" id="IPR013689">
    <property type="entry name" value="RNA_helicase_ATP-dep_HrpB_C"/>
</dbReference>
<accession>A0A3D9JRD3</accession>
<evidence type="ECO:0000256" key="2">
    <source>
        <dbReference type="ARBA" id="ARBA00022801"/>
    </source>
</evidence>
<evidence type="ECO:0000256" key="3">
    <source>
        <dbReference type="ARBA" id="ARBA00022806"/>
    </source>
</evidence>
<dbReference type="SMART" id="SM00490">
    <property type="entry name" value="HELICc"/>
    <property type="match status" value="1"/>
</dbReference>
<keyword evidence="2" id="KW-0378">Hydrolase</keyword>
<dbReference type="PROSITE" id="PS51194">
    <property type="entry name" value="HELICASE_CTER"/>
    <property type="match status" value="1"/>
</dbReference>
<dbReference type="Gene3D" id="1.20.120.1080">
    <property type="match status" value="1"/>
</dbReference>
<dbReference type="Proteomes" id="UP000256977">
    <property type="component" value="Unassembled WGS sequence"/>
</dbReference>
<sequence>MVSCSQEGRNVSAIPQMKFSLAIERKGITGVIFNSPLPIDSVLPDVKQALSIGGSAVLIAAPGAGKTTRVPLALLEDGWLEGRKIVMLEPRRLAARSSAAFMARELGEQVGETVGYRVKMDTKVGVRTRIEVVTEGVLTRMLQADPALEGVGLVIFDEFHERSLQADLGLALTLEAQALLRDDLKLLVMSATLEAEPVAGLLGGASVVRSEGRSFPVETVYRPRLAGSELEEAVAGLALEALRAHEGDVLVFLPGIGEIRAAEAKLREKLRGYAYDVRVFALHGGLSAEEQDKALAPLPAAERKIVLATSVAETSLTVEGVTVVIDSGLMRVSRFSPRTGMARLETVTVSAASADQRRGRAGRLRPGVCYRLWSAEQHSALSPRSAPEIMEADLASLLLELAVWGVGEPNELAWLDAPPAPAVQQARELLVQLGALDKGGRQPTGHGRRMAELGKHPRVAHMLLRAKQLGLGGLACDIAVVLGERDILRYSGGQAPTADLTARIDALRGRGPYAADDGARRRLSEEARRLRRELGVDASEGTRAERGDERSEQVNVRTERGDALGRRYPYVSDDGVRSDDCGLLLAFAYPDRIGRQRDSGKYLLSGGRGAAFGPGQALAREPWIVVADVDDAGADSRIRLAASVSLERLAQHAPEMIDVEAEVYWDGEAKSVRGRERRKLGAIVLEEKPLGKLPEELRLQALLAGVRAEGLELLPWTKMARQFQQRAEFARRHDGTWPDLSDEALLATLDDWLPDYAEGMKSRSDLQKLNMKELLESLLPWDRRRRLDEDAPTHWTVPSGSRIPIDYGDPDAPFVAVRLQELFGLPETPRIAGGRVPLTLHLLSPAQRPVQVTRDLASFWRDGYFEVRKDLRGRYPKHYWPDNPLEAEATRRVRPSR</sequence>
<dbReference type="Pfam" id="PF00271">
    <property type="entry name" value="Helicase_C"/>
    <property type="match status" value="1"/>
</dbReference>
<dbReference type="InterPro" id="IPR027417">
    <property type="entry name" value="P-loop_NTPase"/>
</dbReference>
<evidence type="ECO:0000256" key="1">
    <source>
        <dbReference type="ARBA" id="ARBA00022741"/>
    </source>
</evidence>
<dbReference type="GO" id="GO:0005524">
    <property type="term" value="F:ATP binding"/>
    <property type="evidence" value="ECO:0007669"/>
    <property type="project" value="UniProtKB-KW"/>
</dbReference>
<keyword evidence="3 8" id="KW-0347">Helicase</keyword>
<evidence type="ECO:0000259" key="7">
    <source>
        <dbReference type="PROSITE" id="PS51194"/>
    </source>
</evidence>
<dbReference type="InterPro" id="IPR056329">
    <property type="entry name" value="CON_HrpB"/>
</dbReference>
<evidence type="ECO:0000256" key="4">
    <source>
        <dbReference type="ARBA" id="ARBA00022840"/>
    </source>
</evidence>
<dbReference type="InterPro" id="IPR014001">
    <property type="entry name" value="Helicase_ATP-bd"/>
</dbReference>